<reference evidence="7" key="1">
    <citation type="submission" date="2022-11" db="UniProtKB">
        <authorList>
            <consortium name="EnsemblMetazoa"/>
        </authorList>
    </citation>
    <scope>IDENTIFICATION</scope>
</reference>
<keyword evidence="4" id="KW-0233">DNA recombination</keyword>
<dbReference type="Gene3D" id="1.10.443.10">
    <property type="entry name" value="Intergrase catalytic core"/>
    <property type="match status" value="1"/>
</dbReference>
<dbReference type="EnsemblMetazoa" id="XM_021059987.2">
    <property type="protein sequence ID" value="XP_020915646.1"/>
    <property type="gene ID" value="LOC110253114"/>
</dbReference>
<proteinExistence type="predicted"/>
<dbReference type="OrthoDB" id="5955182at2759"/>
<evidence type="ECO:0000313" key="8">
    <source>
        <dbReference type="Proteomes" id="UP000887567"/>
    </source>
</evidence>
<name>A0A913Y828_EXADI</name>
<evidence type="ECO:0000259" key="6">
    <source>
        <dbReference type="Pfam" id="PF25561"/>
    </source>
</evidence>
<dbReference type="GO" id="GO:0006310">
    <property type="term" value="P:DNA recombination"/>
    <property type="evidence" value="ECO:0007669"/>
    <property type="project" value="UniProtKB-KW"/>
</dbReference>
<evidence type="ECO:0000313" key="7">
    <source>
        <dbReference type="EnsemblMetazoa" id="XP_020915646.1"/>
    </source>
</evidence>
<dbReference type="GO" id="GO:0015074">
    <property type="term" value="P:DNA integration"/>
    <property type="evidence" value="ECO:0007669"/>
    <property type="project" value="InterPro"/>
</dbReference>
<evidence type="ECO:0000256" key="2">
    <source>
        <dbReference type="ARBA" id="ARBA00022553"/>
    </source>
</evidence>
<dbReference type="InterPro" id="IPR013762">
    <property type="entry name" value="Integrase-like_cat_sf"/>
</dbReference>
<organism evidence="7 8">
    <name type="scientific">Exaiptasia diaphana</name>
    <name type="common">Tropical sea anemone</name>
    <name type="synonym">Aiptasia pulchella</name>
    <dbReference type="NCBI Taxonomy" id="2652724"/>
    <lineage>
        <taxon>Eukaryota</taxon>
        <taxon>Metazoa</taxon>
        <taxon>Cnidaria</taxon>
        <taxon>Anthozoa</taxon>
        <taxon>Hexacorallia</taxon>
        <taxon>Actiniaria</taxon>
        <taxon>Aiptasiidae</taxon>
        <taxon>Exaiptasia</taxon>
    </lineage>
</organism>
<evidence type="ECO:0000256" key="4">
    <source>
        <dbReference type="ARBA" id="ARBA00023172"/>
    </source>
</evidence>
<dbReference type="AlphaFoldDB" id="A0A913Y828"/>
<dbReference type="GeneID" id="110253114"/>
<dbReference type="SUPFAM" id="SSF56349">
    <property type="entry name" value="DNA breaking-rejoining enzymes"/>
    <property type="match status" value="1"/>
</dbReference>
<evidence type="ECO:0000256" key="1">
    <source>
        <dbReference type="ARBA" id="ARBA00022499"/>
    </source>
</evidence>
<dbReference type="PANTHER" id="PTHR46963">
    <property type="entry name" value="SIMILAR TO RIKEN CDNA E130308A19"/>
    <property type="match status" value="1"/>
</dbReference>
<dbReference type="InterPro" id="IPR042838">
    <property type="entry name" value="KIAA1958"/>
</dbReference>
<dbReference type="RefSeq" id="XP_020915646.1">
    <property type="nucleotide sequence ID" value="XM_021059987.2"/>
</dbReference>
<keyword evidence="3" id="KW-0832">Ubl conjugation</keyword>
<dbReference type="Pfam" id="PF25561">
    <property type="entry name" value="QRICH1"/>
    <property type="match status" value="1"/>
</dbReference>
<dbReference type="InterPro" id="IPR011010">
    <property type="entry name" value="DNA_brk_join_enz"/>
</dbReference>
<evidence type="ECO:0008006" key="9">
    <source>
        <dbReference type="Google" id="ProtNLM"/>
    </source>
</evidence>
<keyword evidence="8" id="KW-1185">Reference proteome</keyword>
<dbReference type="Proteomes" id="UP000887567">
    <property type="component" value="Unplaced"/>
</dbReference>
<dbReference type="InterPro" id="IPR057926">
    <property type="entry name" value="QRICH1_dom"/>
</dbReference>
<keyword evidence="2" id="KW-0597">Phosphoprotein</keyword>
<dbReference type="GO" id="GO:0003677">
    <property type="term" value="F:DNA binding"/>
    <property type="evidence" value="ECO:0007669"/>
    <property type="project" value="InterPro"/>
</dbReference>
<dbReference type="Pfam" id="PF12012">
    <property type="entry name" value="DUF3504"/>
    <property type="match status" value="1"/>
</dbReference>
<sequence>MASRFASLDKSIDSFIQEQTNRNTLSKTRRDIGLLNEFLQNKGEERILEQIPPSELNNYISEFIVVVRRKDGEEFEPSSLRGLICSFNRYLKTKGYPANIIEDKEFEQVRAALKAKSKELKKTGKGNKPNAAEAITDDEISVLYEKELLGISNAEALINTIWYMNTIHFGLRACDEHRQMKWGDVQLKTDTDGTEYLEYSERQTKTRTGEDPRNIRPVKPKAFATQTHKPDKNPVFVYKLYAEKRPLSMQDPDAPFYLGINHVKDSSKTIKPWFKTAPMGVNKLSSLMRTMSEKAGLDADRRLTNHSARKTMVQKLNDNNIPPTHIMQLSGHRNVQSINNYSNITKEQQKNMSTILSAQSTNMSTSASLVQRPVKTTLSAETREVSLSTKSSFIPTGPFCGDTINGGEFHITINSEKKSPKLHENSFATQRNFKRIKRVFESSDEESPPIV</sequence>
<dbReference type="PANTHER" id="PTHR46963:SF2">
    <property type="match status" value="1"/>
</dbReference>
<feature type="domain" description="QRICH1-like" evidence="6">
    <location>
        <begin position="42"/>
        <end position="115"/>
    </location>
</feature>
<dbReference type="InterPro" id="IPR021893">
    <property type="entry name" value="ZMYM2-like_C"/>
</dbReference>
<dbReference type="KEGG" id="epa:110253114"/>
<protein>
    <recommendedName>
        <fullName evidence="9">Zinc finger MYM-type 2-like</fullName>
    </recommendedName>
</protein>
<accession>A0A913Y828</accession>
<evidence type="ECO:0000256" key="3">
    <source>
        <dbReference type="ARBA" id="ARBA00022843"/>
    </source>
</evidence>
<dbReference type="OMA" id="HENSFAT"/>
<keyword evidence="1" id="KW-1017">Isopeptide bond</keyword>
<feature type="domain" description="ZMYM2-like/QRICH1 C-terminal" evidence="5">
    <location>
        <begin position="139"/>
        <end position="289"/>
    </location>
</feature>
<evidence type="ECO:0000259" key="5">
    <source>
        <dbReference type="Pfam" id="PF12012"/>
    </source>
</evidence>